<dbReference type="Gene3D" id="3.30.70.1320">
    <property type="entry name" value="Multidrug efflux transporter AcrB pore domain like"/>
    <property type="match status" value="1"/>
</dbReference>
<protein>
    <recommendedName>
        <fullName evidence="4">Multidrug resistance protein</fullName>
    </recommendedName>
</protein>
<evidence type="ECO:0000256" key="1">
    <source>
        <dbReference type="SAM" id="MobiDB-lite"/>
    </source>
</evidence>
<gene>
    <name evidence="2" type="ORF">EIMP300_41520</name>
</gene>
<dbReference type="Gene3D" id="3.30.70.1430">
    <property type="entry name" value="Multidrug efflux transporter AcrB pore domain"/>
    <property type="match status" value="1"/>
</dbReference>
<organism evidence="2 3">
    <name type="scientific">Escherichia coli</name>
    <dbReference type="NCBI Taxonomy" id="562"/>
    <lineage>
        <taxon>Bacteria</taxon>
        <taxon>Pseudomonadati</taxon>
        <taxon>Pseudomonadota</taxon>
        <taxon>Gammaproteobacteria</taxon>
        <taxon>Enterobacterales</taxon>
        <taxon>Enterobacteriaceae</taxon>
        <taxon>Escherichia</taxon>
    </lineage>
</organism>
<dbReference type="Pfam" id="PF00873">
    <property type="entry name" value="ACR_tran"/>
    <property type="match status" value="1"/>
</dbReference>
<reference evidence="2 3" key="1">
    <citation type="submission" date="2020-01" db="EMBL/GenBank/DDBJ databases">
        <title>Dynamics of blaIMP-6 dissemination in carbapenem resistant Enterobacteriacea isolated from regional surveillance in Osaka, Japan.</title>
        <authorList>
            <person name="Abe R."/>
            <person name="Akeda Y."/>
            <person name="Sugawara Y."/>
            <person name="Yamamoto N."/>
            <person name="Tomono K."/>
            <person name="Takeuchi D."/>
            <person name="Kawahara R."/>
            <person name="Hamada S."/>
        </authorList>
    </citation>
    <scope>NUCLEOTIDE SEQUENCE [LARGE SCALE GENOMIC DNA]</scope>
    <source>
        <strain evidence="2 3">E300</strain>
    </source>
</reference>
<accession>A0A8S0FQW7</accession>
<dbReference type="SUPFAM" id="SSF82693">
    <property type="entry name" value="Multidrug efflux transporter AcrB pore domain, PN1, PN2, PC1 and PC2 subdomains"/>
    <property type="match status" value="2"/>
</dbReference>
<name>A0A8S0FQW7_ECOLX</name>
<dbReference type="AlphaFoldDB" id="A0A8S0FQW7"/>
<dbReference type="PANTHER" id="PTHR32063">
    <property type="match status" value="1"/>
</dbReference>
<proteinExistence type="predicted"/>
<evidence type="ECO:0000313" key="2">
    <source>
        <dbReference type="EMBL" id="BBU82752.1"/>
    </source>
</evidence>
<dbReference type="GO" id="GO:0005886">
    <property type="term" value="C:plasma membrane"/>
    <property type="evidence" value="ECO:0007669"/>
    <property type="project" value="TreeGrafter"/>
</dbReference>
<evidence type="ECO:0008006" key="4">
    <source>
        <dbReference type="Google" id="ProtNLM"/>
    </source>
</evidence>
<dbReference type="Proteomes" id="UP000467488">
    <property type="component" value="Chromosome"/>
</dbReference>
<dbReference type="PANTHER" id="PTHR32063:SF21">
    <property type="entry name" value="MULTIDRUG RESISTANCE PROTEIN MDTB"/>
    <property type="match status" value="1"/>
</dbReference>
<dbReference type="FunFam" id="3.30.70.1430:FF:000001">
    <property type="entry name" value="Efflux pump membrane transporter"/>
    <property type="match status" value="1"/>
</dbReference>
<dbReference type="PRINTS" id="PR00702">
    <property type="entry name" value="ACRIFLAVINRP"/>
</dbReference>
<dbReference type="Gene3D" id="1.20.1640.10">
    <property type="entry name" value="Multidrug efflux transporter AcrB transmembrane domain"/>
    <property type="match status" value="1"/>
</dbReference>
<dbReference type="GO" id="GO:0042910">
    <property type="term" value="F:xenobiotic transmembrane transporter activity"/>
    <property type="evidence" value="ECO:0007669"/>
    <property type="project" value="TreeGrafter"/>
</dbReference>
<dbReference type="EMBL" id="AP022360">
    <property type="protein sequence ID" value="BBU82752.1"/>
    <property type="molecule type" value="Genomic_DNA"/>
</dbReference>
<dbReference type="InterPro" id="IPR001036">
    <property type="entry name" value="Acrflvin-R"/>
</dbReference>
<sequence>MQVLPPSSTGGPSRLFIMRPVATTLLMRRNVAILLAGIIGYRALPVSALPEVDYPTIQVVTLYPGASPDVMTSAVTAPLERQFGQMSGLKQMSSQSSGGASVITLQFQLTLPLDVAEQEVQAAINAATNLLPSDLPNPPVYSKVNPADPPIMTLAVTSTAMPMTQVEDMVETRVAQKISQISGVGLVTLSGGQRPAVSGRWRGTRKTQRSGNCRSRPDQRKCAHRHYWRER</sequence>
<evidence type="ECO:0000313" key="3">
    <source>
        <dbReference type="Proteomes" id="UP000467488"/>
    </source>
</evidence>
<feature type="region of interest" description="Disordered" evidence="1">
    <location>
        <begin position="195"/>
        <end position="218"/>
    </location>
</feature>